<feature type="domain" description="RecF/RecN/SMC N-terminal" evidence="11">
    <location>
        <begin position="3"/>
        <end position="358"/>
    </location>
</feature>
<evidence type="ECO:0000256" key="4">
    <source>
        <dbReference type="ARBA" id="ARBA00022490"/>
    </source>
</evidence>
<evidence type="ECO:0000256" key="9">
    <source>
        <dbReference type="HAMAP-Rule" id="MF_00365"/>
    </source>
</evidence>
<dbReference type="EMBL" id="JBHRSZ010000007">
    <property type="protein sequence ID" value="MFC3152679.1"/>
    <property type="molecule type" value="Genomic_DNA"/>
</dbReference>
<dbReference type="InterPro" id="IPR042174">
    <property type="entry name" value="RecF_2"/>
</dbReference>
<dbReference type="NCBIfam" id="TIGR00611">
    <property type="entry name" value="recf"/>
    <property type="match status" value="1"/>
</dbReference>
<dbReference type="InterPro" id="IPR027417">
    <property type="entry name" value="P-loop_NTPase"/>
</dbReference>
<keyword evidence="9 10" id="KW-0742">SOS response</keyword>
<keyword evidence="7 9" id="KW-0067">ATP-binding</keyword>
<dbReference type="Pfam" id="PF02463">
    <property type="entry name" value="SMC_N"/>
    <property type="match status" value="1"/>
</dbReference>
<evidence type="ECO:0000256" key="8">
    <source>
        <dbReference type="ARBA" id="ARBA00023125"/>
    </source>
</evidence>
<evidence type="ECO:0000256" key="6">
    <source>
        <dbReference type="ARBA" id="ARBA00022741"/>
    </source>
</evidence>
<comment type="function">
    <text evidence="9 10">The RecF protein is involved in DNA metabolism; it is required for DNA replication and normal SOS inducibility. RecF binds preferentially to single-stranded, linear DNA. It also seems to bind ATP.</text>
</comment>
<keyword evidence="5 9" id="KW-0235">DNA replication</keyword>
<evidence type="ECO:0000256" key="3">
    <source>
        <dbReference type="ARBA" id="ARBA00020170"/>
    </source>
</evidence>
<evidence type="ECO:0000256" key="5">
    <source>
        <dbReference type="ARBA" id="ARBA00022705"/>
    </source>
</evidence>
<feature type="binding site" evidence="9">
    <location>
        <begin position="32"/>
        <end position="39"/>
    </location>
    <ligand>
        <name>ATP</name>
        <dbReference type="ChEBI" id="CHEBI:30616"/>
    </ligand>
</feature>
<keyword evidence="6 9" id="KW-0547">Nucleotide-binding</keyword>
<gene>
    <name evidence="9 12" type="primary">recF</name>
    <name evidence="12" type="ORF">ACFOEK_16705</name>
</gene>
<keyword evidence="8 9" id="KW-0238">DNA-binding</keyword>
<organism evidence="12 13">
    <name type="scientific">Litoribrevibacter euphylliae</name>
    <dbReference type="NCBI Taxonomy" id="1834034"/>
    <lineage>
        <taxon>Bacteria</taxon>
        <taxon>Pseudomonadati</taxon>
        <taxon>Pseudomonadota</taxon>
        <taxon>Gammaproteobacteria</taxon>
        <taxon>Oceanospirillales</taxon>
        <taxon>Oceanospirillaceae</taxon>
        <taxon>Litoribrevibacter</taxon>
    </lineage>
</organism>
<dbReference type="PANTHER" id="PTHR32182">
    <property type="entry name" value="DNA REPLICATION AND REPAIR PROTEIN RECF"/>
    <property type="match status" value="1"/>
</dbReference>
<dbReference type="InterPro" id="IPR001238">
    <property type="entry name" value="DNA-binding_RecF"/>
</dbReference>
<dbReference type="PROSITE" id="PS00617">
    <property type="entry name" value="RECF_1"/>
    <property type="match status" value="1"/>
</dbReference>
<keyword evidence="9 10" id="KW-0234">DNA repair</keyword>
<dbReference type="Proteomes" id="UP001595476">
    <property type="component" value="Unassembled WGS sequence"/>
</dbReference>
<comment type="subcellular location">
    <subcellularLocation>
        <location evidence="1 9 10">Cytoplasm</location>
    </subcellularLocation>
</comment>
<dbReference type="PROSITE" id="PS00618">
    <property type="entry name" value="RECF_2"/>
    <property type="match status" value="1"/>
</dbReference>
<reference evidence="13" key="1">
    <citation type="journal article" date="2019" name="Int. J. Syst. Evol. Microbiol.">
        <title>The Global Catalogue of Microorganisms (GCM) 10K type strain sequencing project: providing services to taxonomists for standard genome sequencing and annotation.</title>
        <authorList>
            <consortium name="The Broad Institute Genomics Platform"/>
            <consortium name="The Broad Institute Genome Sequencing Center for Infectious Disease"/>
            <person name="Wu L."/>
            <person name="Ma J."/>
        </authorList>
    </citation>
    <scope>NUCLEOTIDE SEQUENCE [LARGE SCALE GENOMIC DNA]</scope>
    <source>
        <strain evidence="13">KCTC 52438</strain>
    </source>
</reference>
<comment type="similarity">
    <text evidence="2 9 10">Belongs to the RecF family.</text>
</comment>
<evidence type="ECO:0000256" key="10">
    <source>
        <dbReference type="RuleBase" id="RU000578"/>
    </source>
</evidence>
<evidence type="ECO:0000256" key="7">
    <source>
        <dbReference type="ARBA" id="ARBA00022840"/>
    </source>
</evidence>
<keyword evidence="4 9" id="KW-0963">Cytoplasm</keyword>
<dbReference type="Gene3D" id="1.20.1050.90">
    <property type="entry name" value="RecF/RecN/SMC, N-terminal domain"/>
    <property type="match status" value="1"/>
</dbReference>
<name>A0ABV7HIX7_9GAMM</name>
<evidence type="ECO:0000256" key="1">
    <source>
        <dbReference type="ARBA" id="ARBA00004496"/>
    </source>
</evidence>
<dbReference type="PANTHER" id="PTHR32182:SF0">
    <property type="entry name" value="DNA REPLICATION AND REPAIR PROTEIN RECF"/>
    <property type="match status" value="1"/>
</dbReference>
<comment type="caution">
    <text evidence="12">The sequence shown here is derived from an EMBL/GenBank/DDBJ whole genome shotgun (WGS) entry which is preliminary data.</text>
</comment>
<protein>
    <recommendedName>
        <fullName evidence="3 9">DNA replication and repair protein RecF</fullName>
    </recommendedName>
</protein>
<dbReference type="SUPFAM" id="SSF52540">
    <property type="entry name" value="P-loop containing nucleoside triphosphate hydrolases"/>
    <property type="match status" value="1"/>
</dbReference>
<dbReference type="Gene3D" id="3.40.50.300">
    <property type="entry name" value="P-loop containing nucleotide triphosphate hydrolases"/>
    <property type="match status" value="1"/>
</dbReference>
<evidence type="ECO:0000313" key="13">
    <source>
        <dbReference type="Proteomes" id="UP001595476"/>
    </source>
</evidence>
<evidence type="ECO:0000259" key="11">
    <source>
        <dbReference type="Pfam" id="PF02463"/>
    </source>
</evidence>
<dbReference type="InterPro" id="IPR018078">
    <property type="entry name" value="DNA-binding_RecF_CS"/>
</dbReference>
<dbReference type="RefSeq" id="WP_386722606.1">
    <property type="nucleotide sequence ID" value="NZ_JBHRSZ010000007.1"/>
</dbReference>
<accession>A0ABV7HIX7</accession>
<proteinExistence type="inferred from homology"/>
<dbReference type="InterPro" id="IPR003395">
    <property type="entry name" value="RecF/RecN/SMC_N"/>
</dbReference>
<keyword evidence="9 10" id="KW-0227">DNA damage</keyword>
<keyword evidence="13" id="KW-1185">Reference proteome</keyword>
<evidence type="ECO:0000256" key="2">
    <source>
        <dbReference type="ARBA" id="ARBA00008016"/>
    </source>
</evidence>
<dbReference type="HAMAP" id="MF_00365">
    <property type="entry name" value="RecF"/>
    <property type="match status" value="1"/>
</dbReference>
<sequence>MLITQLKIDGLRNLKQCSVSFDPIRKVSLFIGNNGAGKTSVLEAIHCLATGNSFRSSSLKHLIAQGVDAYTIFSKSYLSHSDSDLAIGVTKNKDGKGEARLNGEKIKSQETISSLLPVIVLEPGSFDLVIGSPEYRRRFMDWGVFHVKHEFWSLASRFKKAAKQRNALLRSHAAPSLIRTFTRQLVNLADSMSEARLEYFGALKDEFERVVAQLTDLENVEIRYNRGWSKEVDYADYLDANLEKDLEAGYTRYGPHRADLIIRVNGLPVKEVLSRGQLKLLVCALVLAQCRLFERHGNNETLLLLDDLPSELDEEHRNKVLQQLIAMGRQVFMTSVDLGGFSRTILEQTQVFHVKQGKITASTD</sequence>
<evidence type="ECO:0000313" key="12">
    <source>
        <dbReference type="EMBL" id="MFC3152679.1"/>
    </source>
</evidence>